<name>A0A0F8Z513_9ZZZZ</name>
<reference evidence="1" key="1">
    <citation type="journal article" date="2015" name="Nature">
        <title>Complex archaea that bridge the gap between prokaryotes and eukaryotes.</title>
        <authorList>
            <person name="Spang A."/>
            <person name="Saw J.H."/>
            <person name="Jorgensen S.L."/>
            <person name="Zaremba-Niedzwiedzka K."/>
            <person name="Martijn J."/>
            <person name="Lind A.E."/>
            <person name="van Eijk R."/>
            <person name="Schleper C."/>
            <person name="Guy L."/>
            <person name="Ettema T.J."/>
        </authorList>
    </citation>
    <scope>NUCLEOTIDE SEQUENCE</scope>
</reference>
<accession>A0A0F8Z513</accession>
<gene>
    <name evidence="1" type="ORF">LCGC14_3013930</name>
</gene>
<proteinExistence type="predicted"/>
<organism evidence="1">
    <name type="scientific">marine sediment metagenome</name>
    <dbReference type="NCBI Taxonomy" id="412755"/>
    <lineage>
        <taxon>unclassified sequences</taxon>
        <taxon>metagenomes</taxon>
        <taxon>ecological metagenomes</taxon>
    </lineage>
</organism>
<dbReference type="AlphaFoldDB" id="A0A0F8Z513"/>
<dbReference type="EMBL" id="LAZR01062454">
    <property type="protein sequence ID" value="KKK61479.1"/>
    <property type="molecule type" value="Genomic_DNA"/>
</dbReference>
<comment type="caution">
    <text evidence="1">The sequence shown here is derived from an EMBL/GenBank/DDBJ whole genome shotgun (WGS) entry which is preliminary data.</text>
</comment>
<evidence type="ECO:0000313" key="1">
    <source>
        <dbReference type="EMBL" id="KKK61479.1"/>
    </source>
</evidence>
<protein>
    <submittedName>
        <fullName evidence="1">Uncharacterized protein</fullName>
    </submittedName>
</protein>
<sequence length="229" mass="26638">MLSPLEMEELLYPHDFDEELYEKWVPGPTLSAVRAVGHEFIRDLRFAKGPLTRNERLDKAAQILEEIVTTLLSNAASDPSERYSHVLFQLQNAIAALETQQKVDTLDVAVTLWLTNFEPHRPFPWTVPWEVAADWLDIWISRVLASLAVNEPSHEPEEFPYYSAAAKHFYLGEPAKENWLMVELDELEHRTRRDLYAQVSQLMLDYEYSHRDYPAEIEEAIQREIQEAG</sequence>